<dbReference type="Proteomes" id="UP000662747">
    <property type="component" value="Chromosome"/>
</dbReference>
<dbReference type="PRINTS" id="PR00455">
    <property type="entry name" value="HTHTETR"/>
</dbReference>
<evidence type="ECO:0000256" key="1">
    <source>
        <dbReference type="ARBA" id="ARBA00023015"/>
    </source>
</evidence>
<evidence type="ECO:0000313" key="6">
    <source>
        <dbReference type="EMBL" id="QSQ19471.1"/>
    </source>
</evidence>
<evidence type="ECO:0000256" key="2">
    <source>
        <dbReference type="ARBA" id="ARBA00023125"/>
    </source>
</evidence>
<gene>
    <name evidence="6" type="ORF">JY651_29645</name>
</gene>
<dbReference type="InterPro" id="IPR036271">
    <property type="entry name" value="Tet_transcr_reg_TetR-rel_C_sf"/>
</dbReference>
<reference evidence="6 7" key="1">
    <citation type="submission" date="2021-02" db="EMBL/GenBank/DDBJ databases">
        <title>De Novo genome assembly of isolated myxobacteria.</title>
        <authorList>
            <person name="Stevens D.C."/>
        </authorList>
    </citation>
    <scope>NUCLEOTIDE SEQUENCE [LARGE SCALE GENOMIC DNA]</scope>
    <source>
        <strain evidence="7">SCPEA02</strain>
    </source>
</reference>
<dbReference type="Gene3D" id="1.10.357.10">
    <property type="entry name" value="Tetracycline Repressor, domain 2"/>
    <property type="match status" value="1"/>
</dbReference>
<proteinExistence type="predicted"/>
<evidence type="ECO:0000256" key="3">
    <source>
        <dbReference type="ARBA" id="ARBA00023163"/>
    </source>
</evidence>
<dbReference type="SUPFAM" id="SSF46689">
    <property type="entry name" value="Homeodomain-like"/>
    <property type="match status" value="1"/>
</dbReference>
<dbReference type="RefSeq" id="WP_206721055.1">
    <property type="nucleotide sequence ID" value="NZ_CP071090.1"/>
</dbReference>
<feature type="domain" description="HTH tetR-type" evidence="5">
    <location>
        <begin position="3"/>
        <end position="63"/>
    </location>
</feature>
<keyword evidence="7" id="KW-1185">Reference proteome</keyword>
<dbReference type="PROSITE" id="PS01081">
    <property type="entry name" value="HTH_TETR_1"/>
    <property type="match status" value="1"/>
</dbReference>
<protein>
    <submittedName>
        <fullName evidence="6">TetR/AcrR family transcriptional regulator</fullName>
    </submittedName>
</protein>
<organism evidence="6 7">
    <name type="scientific">Pyxidicoccus parkwayensis</name>
    <dbReference type="NCBI Taxonomy" id="2813578"/>
    <lineage>
        <taxon>Bacteria</taxon>
        <taxon>Pseudomonadati</taxon>
        <taxon>Myxococcota</taxon>
        <taxon>Myxococcia</taxon>
        <taxon>Myxococcales</taxon>
        <taxon>Cystobacterineae</taxon>
        <taxon>Myxococcaceae</taxon>
        <taxon>Pyxidicoccus</taxon>
    </lineage>
</organism>
<evidence type="ECO:0000259" key="5">
    <source>
        <dbReference type="PROSITE" id="PS50977"/>
    </source>
</evidence>
<dbReference type="PROSITE" id="PS50977">
    <property type="entry name" value="HTH_TETR_2"/>
    <property type="match status" value="1"/>
</dbReference>
<feature type="DNA-binding region" description="H-T-H motif" evidence="4">
    <location>
        <begin position="26"/>
        <end position="45"/>
    </location>
</feature>
<dbReference type="EMBL" id="CP071090">
    <property type="protein sequence ID" value="QSQ19471.1"/>
    <property type="molecule type" value="Genomic_DNA"/>
</dbReference>
<sequence length="200" mass="22114">MSSDPRTAIMNAAGEVFARYGFKKASVEDIARRAGVGKGSIYLHFESKEALFEACVRSANVRSTAELEAAVRRASTPELQVRAFIECKLEQMTRGMGEHRIMMEHLFELGAQAMRFVPELQEKEAAVLARVLTEGTSQGVFAVAAPQRVASGFMEMFMGLTIKFLTQGLEAPMKEALDAFFDVFIRGLAASREATRSRKH</sequence>
<dbReference type="PANTHER" id="PTHR30055">
    <property type="entry name" value="HTH-TYPE TRANSCRIPTIONAL REGULATOR RUTR"/>
    <property type="match status" value="1"/>
</dbReference>
<keyword evidence="1" id="KW-0805">Transcription regulation</keyword>
<keyword evidence="2 4" id="KW-0238">DNA-binding</keyword>
<dbReference type="Pfam" id="PF00440">
    <property type="entry name" value="TetR_N"/>
    <property type="match status" value="1"/>
</dbReference>
<name>A0ABX7NPZ5_9BACT</name>
<keyword evidence="3" id="KW-0804">Transcription</keyword>
<evidence type="ECO:0000313" key="7">
    <source>
        <dbReference type="Proteomes" id="UP000662747"/>
    </source>
</evidence>
<evidence type="ECO:0000256" key="4">
    <source>
        <dbReference type="PROSITE-ProRule" id="PRU00335"/>
    </source>
</evidence>
<dbReference type="PANTHER" id="PTHR30055:SF238">
    <property type="entry name" value="MYCOFACTOCIN BIOSYNTHESIS TRANSCRIPTIONAL REGULATOR MFTR-RELATED"/>
    <property type="match status" value="1"/>
</dbReference>
<dbReference type="SUPFAM" id="SSF48498">
    <property type="entry name" value="Tetracyclin repressor-like, C-terminal domain"/>
    <property type="match status" value="1"/>
</dbReference>
<dbReference type="InterPro" id="IPR001647">
    <property type="entry name" value="HTH_TetR"/>
</dbReference>
<accession>A0ABX7NPZ5</accession>
<dbReference type="InterPro" id="IPR050109">
    <property type="entry name" value="HTH-type_TetR-like_transc_reg"/>
</dbReference>
<dbReference type="InterPro" id="IPR023772">
    <property type="entry name" value="DNA-bd_HTH_TetR-type_CS"/>
</dbReference>
<dbReference type="Gene3D" id="1.10.10.60">
    <property type="entry name" value="Homeodomain-like"/>
    <property type="match status" value="1"/>
</dbReference>
<dbReference type="InterPro" id="IPR009057">
    <property type="entry name" value="Homeodomain-like_sf"/>
</dbReference>